<protein>
    <submittedName>
        <fullName evidence="2">Uncharacterized protein</fullName>
    </submittedName>
</protein>
<name>A0A0L0HGF5_SPIPD</name>
<feature type="chain" id="PRO_5005540052" evidence="1">
    <location>
        <begin position="26"/>
        <end position="121"/>
    </location>
</feature>
<evidence type="ECO:0000313" key="2">
    <source>
        <dbReference type="EMBL" id="KND00168.1"/>
    </source>
</evidence>
<dbReference type="VEuPathDB" id="FungiDB:SPPG_04509"/>
<evidence type="ECO:0000313" key="3">
    <source>
        <dbReference type="Proteomes" id="UP000053201"/>
    </source>
</evidence>
<proteinExistence type="predicted"/>
<evidence type="ECO:0000256" key="1">
    <source>
        <dbReference type="SAM" id="SignalP"/>
    </source>
</evidence>
<keyword evidence="3" id="KW-1185">Reference proteome</keyword>
<dbReference type="AlphaFoldDB" id="A0A0L0HGF5"/>
<dbReference type="Proteomes" id="UP000053201">
    <property type="component" value="Unassembled WGS sequence"/>
</dbReference>
<gene>
    <name evidence="2" type="ORF">SPPG_04509</name>
</gene>
<dbReference type="RefSeq" id="XP_016608207.1">
    <property type="nucleotide sequence ID" value="XM_016752743.1"/>
</dbReference>
<sequence>MLNPKWQPQRHLPLLLLTLSKSISASRKHQVVIVATTSASKSRAEKTEEADVLLRQFRNLSITETIQKEQQAKKPVLEHKSSRKRHADIVRLLLARVSEKLRTVDKGRGHKVGIQRGVKVA</sequence>
<dbReference type="EMBL" id="KQ257456">
    <property type="protein sequence ID" value="KND00168.1"/>
    <property type="molecule type" value="Genomic_DNA"/>
</dbReference>
<dbReference type="GeneID" id="27687954"/>
<dbReference type="InParanoid" id="A0A0L0HGF5"/>
<organism evidence="2 3">
    <name type="scientific">Spizellomyces punctatus (strain DAOM BR117)</name>
    <dbReference type="NCBI Taxonomy" id="645134"/>
    <lineage>
        <taxon>Eukaryota</taxon>
        <taxon>Fungi</taxon>
        <taxon>Fungi incertae sedis</taxon>
        <taxon>Chytridiomycota</taxon>
        <taxon>Chytridiomycota incertae sedis</taxon>
        <taxon>Chytridiomycetes</taxon>
        <taxon>Spizellomycetales</taxon>
        <taxon>Spizellomycetaceae</taxon>
        <taxon>Spizellomyces</taxon>
    </lineage>
</organism>
<reference evidence="2 3" key="1">
    <citation type="submission" date="2009-08" db="EMBL/GenBank/DDBJ databases">
        <title>The Genome Sequence of Spizellomyces punctatus strain DAOM BR117.</title>
        <authorList>
            <consortium name="The Broad Institute Genome Sequencing Platform"/>
            <person name="Russ C."/>
            <person name="Cuomo C."/>
            <person name="Shea T."/>
            <person name="Young S.K."/>
            <person name="Zeng Q."/>
            <person name="Koehrsen M."/>
            <person name="Haas B."/>
            <person name="Borodovsky M."/>
            <person name="Guigo R."/>
            <person name="Alvarado L."/>
            <person name="Berlin A."/>
            <person name="Bochicchio J."/>
            <person name="Borenstein D."/>
            <person name="Chapman S."/>
            <person name="Chen Z."/>
            <person name="Engels R."/>
            <person name="Freedman E."/>
            <person name="Gellesch M."/>
            <person name="Goldberg J."/>
            <person name="Griggs A."/>
            <person name="Gujja S."/>
            <person name="Heiman D."/>
            <person name="Hepburn T."/>
            <person name="Howarth C."/>
            <person name="Jen D."/>
            <person name="Larson L."/>
            <person name="Lewis B."/>
            <person name="Mehta T."/>
            <person name="Park D."/>
            <person name="Pearson M."/>
            <person name="Roberts A."/>
            <person name="Saif S."/>
            <person name="Shenoy N."/>
            <person name="Sisk P."/>
            <person name="Stolte C."/>
            <person name="Sykes S."/>
            <person name="Thomson T."/>
            <person name="Walk T."/>
            <person name="White J."/>
            <person name="Yandava C."/>
            <person name="Burger G."/>
            <person name="Gray M.W."/>
            <person name="Holland P.W.H."/>
            <person name="King N."/>
            <person name="Lang F.B.F."/>
            <person name="Roger A.J."/>
            <person name="Ruiz-Trillo I."/>
            <person name="Lander E."/>
            <person name="Nusbaum C."/>
        </authorList>
    </citation>
    <scope>NUCLEOTIDE SEQUENCE [LARGE SCALE GENOMIC DNA]</scope>
    <source>
        <strain evidence="2 3">DAOM BR117</strain>
    </source>
</reference>
<feature type="signal peptide" evidence="1">
    <location>
        <begin position="1"/>
        <end position="25"/>
    </location>
</feature>
<keyword evidence="1" id="KW-0732">Signal</keyword>
<accession>A0A0L0HGF5</accession>